<evidence type="ECO:0000313" key="11">
    <source>
        <dbReference type="EMBL" id="CEH14749.1"/>
    </source>
</evidence>
<name>A0A0P1BFC2_9BASI</name>
<dbReference type="STRING" id="401625.A0A0P1BFC2"/>
<dbReference type="Gene3D" id="3.90.70.10">
    <property type="entry name" value="Cysteine proteinases"/>
    <property type="match status" value="1"/>
</dbReference>
<dbReference type="InterPro" id="IPR048841">
    <property type="entry name" value="PAN2_N"/>
</dbReference>
<keyword evidence="12" id="KW-1185">Reference proteome</keyword>
<dbReference type="Proteomes" id="UP000054845">
    <property type="component" value="Unassembled WGS sequence"/>
</dbReference>
<evidence type="ECO:0000259" key="10">
    <source>
        <dbReference type="SMART" id="SM00479"/>
    </source>
</evidence>
<dbReference type="GO" id="GO:0046872">
    <property type="term" value="F:metal ion binding"/>
    <property type="evidence" value="ECO:0007669"/>
    <property type="project" value="UniProtKB-KW"/>
</dbReference>
<dbReference type="InterPro" id="IPR012337">
    <property type="entry name" value="RNaseH-like_sf"/>
</dbReference>
<keyword evidence="6" id="KW-0479">Metal-binding</keyword>
<evidence type="ECO:0000256" key="5">
    <source>
        <dbReference type="ARBA" id="ARBA00022722"/>
    </source>
</evidence>
<keyword evidence="3" id="KW-0853">WD repeat</keyword>
<dbReference type="Pfam" id="PF20770">
    <property type="entry name" value="PAN2_N"/>
    <property type="match status" value="1"/>
</dbReference>
<evidence type="ECO:0000256" key="8">
    <source>
        <dbReference type="ARBA" id="ARBA00022839"/>
    </source>
</evidence>
<dbReference type="FunFam" id="3.30.420.10:FF:000028">
    <property type="entry name" value="PAN2-PAN3 deadenylation complex catalytic subunit PAN2"/>
    <property type="match status" value="1"/>
</dbReference>
<dbReference type="Pfam" id="PF00929">
    <property type="entry name" value="RNase_T"/>
    <property type="match status" value="1"/>
</dbReference>
<evidence type="ECO:0000256" key="4">
    <source>
        <dbReference type="ARBA" id="ARBA00022664"/>
    </source>
</evidence>
<dbReference type="PANTHER" id="PTHR15728">
    <property type="entry name" value="DEADENYLATION COMPLEX CATALYTIC SUBUNIT PAN2"/>
    <property type="match status" value="1"/>
</dbReference>
<feature type="compositionally biased region" description="Basic and acidic residues" evidence="9">
    <location>
        <begin position="474"/>
        <end position="483"/>
    </location>
</feature>
<feature type="domain" description="Exonuclease" evidence="10">
    <location>
        <begin position="858"/>
        <end position="1059"/>
    </location>
</feature>
<feature type="compositionally biased region" description="Polar residues" evidence="9">
    <location>
        <begin position="1084"/>
        <end position="1103"/>
    </location>
</feature>
<keyword evidence="7" id="KW-0378">Hydrolase</keyword>
<dbReference type="Pfam" id="PF13423">
    <property type="entry name" value="UCH_1"/>
    <property type="match status" value="1"/>
</dbReference>
<dbReference type="InterPro" id="IPR013520">
    <property type="entry name" value="Ribonucl_H"/>
</dbReference>
<dbReference type="SUPFAM" id="SSF54001">
    <property type="entry name" value="Cysteine proteinases"/>
    <property type="match status" value="1"/>
</dbReference>
<dbReference type="EMBL" id="CCYA01000248">
    <property type="protein sequence ID" value="CEH14749.1"/>
    <property type="molecule type" value="Genomic_DNA"/>
</dbReference>
<feature type="region of interest" description="Disordered" evidence="9">
    <location>
        <begin position="431"/>
        <end position="499"/>
    </location>
</feature>
<dbReference type="InterPro" id="IPR050785">
    <property type="entry name" value="PAN2-PAN3_catalytic_subunit"/>
</dbReference>
<evidence type="ECO:0000313" key="12">
    <source>
        <dbReference type="Proteomes" id="UP000054845"/>
    </source>
</evidence>
<dbReference type="PANTHER" id="PTHR15728:SF0">
    <property type="entry name" value="PAN2-PAN3 DEADENYLATION COMPLEX CATALYTIC SUBUNIT PAN2"/>
    <property type="match status" value="1"/>
</dbReference>
<evidence type="ECO:0000256" key="2">
    <source>
        <dbReference type="ARBA" id="ARBA00022490"/>
    </source>
</evidence>
<dbReference type="GO" id="GO:0000289">
    <property type="term" value="P:nuclear-transcribed mRNA poly(A) tail shortening"/>
    <property type="evidence" value="ECO:0007669"/>
    <property type="project" value="TreeGrafter"/>
</dbReference>
<dbReference type="SUPFAM" id="SSF53098">
    <property type="entry name" value="Ribonuclease H-like"/>
    <property type="match status" value="1"/>
</dbReference>
<keyword evidence="8" id="KW-0269">Exonuclease</keyword>
<comment type="subcellular location">
    <subcellularLocation>
        <location evidence="1">Cytoplasm</location>
    </subcellularLocation>
</comment>
<organism evidence="11 12">
    <name type="scientific">Ceraceosorus bombacis</name>
    <dbReference type="NCBI Taxonomy" id="401625"/>
    <lineage>
        <taxon>Eukaryota</taxon>
        <taxon>Fungi</taxon>
        <taxon>Dikarya</taxon>
        <taxon>Basidiomycota</taxon>
        <taxon>Ustilaginomycotina</taxon>
        <taxon>Exobasidiomycetes</taxon>
        <taxon>Ceraceosorales</taxon>
        <taxon>Ceraceosoraceae</taxon>
        <taxon>Ceraceosorus</taxon>
    </lineage>
</organism>
<sequence length="1119" mass="122275">MSWAETQHILASPTSLGIPITSLAFDPFSDLLFSGTSTGNLLAHYGPSLNRYTSALAHGTKTKDSRIHPQESVRGIVLDERCVYSVGDGSVRAQNRRGLCRWNELIGANNQSLKLSSICFSPVLSSSDLIVCGSYAVPQPDPSSADSILVLNSSVGGIVRRGTSDAPLSHVRRTNRLLACGTSNGQVQLRDPRSLNVEHRLHAHPGGLIEVQAEGNYVWSAGWTVRLGHPVPEPYVKVHDVRSLRALSPLPFSAPGGPALLAIHPKLSSTVMAASPGGQLQVVDVNNAGSAQYFQVATNSYLSSMAVSASSDYMAFGEGDGSIRLWANVPPGTDPTSAGLRFAPHIASPPEMADVPEMLQPIQWSIETPLSSIGMPHYTETLLSVLDYSHYSSSASPLFNPPTKIDPQVLSTMRSVDGVAYAPLPRHLRGKRNQITGQGPGGTAKGDALKAAGLAGGSRSDPAERRRIGMPLFRSEREKEQARARTNAADSQTLDTPLSPGAEFAISKEEIRGMPSYYGVKTIQYSKFGIEDFDFDFYNKTPFSGLETHIQNSYSNAYLQSLHYLLPFRQLAEQHCLNSAHETHATCSVETCLLCEAGFLFRSLDTAKGQNCQATNFFRALGNNERAISLGLMDKEDSPHADTAYSNLIQTFNRFVLEAVSQEAARHAERPSPGQQSRRANPVSALFRSAVRTRNVCSTCGFSSDREANSSVVDLVYPRKAMSNELPPPSDFASILKVSLLRETMSKALCRHCHTSNSIIRSLRELPAHEDLPKALSINVNVHTAEQLAYWIDGIGPSGSMQSTSSTTSSGVNRQTFLPPYVAVDVRTKDDTNIAWRRDPNRIRHEILSVDELPKPGTLVAIDAEFVALSMEELEVRSDGTRSVIRPSRLTLARVSVLRGEGPKEGTPFIDEHIHTREPVVDYLTQFSGILHGDLTPESSKHTLVPLKMAYKKLRLLVELGCVFIGHGLKKDFRIINIHVPEHQVIDTVDLYHSAAHPRKLSLRFLSWFLLKQDIQGSSAKNSEQGLEAGSGAVEGHDSIEDALAALRLYRLYENFKRDGRLDDVMEDLYEEGRRVNWKPPVQPSNSSTSTHSLPTQVPTGSETLVPITAPSQAWPDLG</sequence>
<proteinExistence type="predicted"/>
<dbReference type="OrthoDB" id="16516at2759"/>
<dbReference type="CDD" id="cd06143">
    <property type="entry name" value="PAN2_exo"/>
    <property type="match status" value="1"/>
</dbReference>
<keyword evidence="2" id="KW-0963">Cytoplasm</keyword>
<dbReference type="InterPro" id="IPR011047">
    <property type="entry name" value="Quinoprotein_ADH-like_sf"/>
</dbReference>
<dbReference type="Gene3D" id="2.130.10.10">
    <property type="entry name" value="YVTN repeat-like/Quinoprotein amine dehydrogenase"/>
    <property type="match status" value="1"/>
</dbReference>
<dbReference type="InterPro" id="IPR028881">
    <property type="entry name" value="PAN2_UCH_dom"/>
</dbReference>
<evidence type="ECO:0000256" key="1">
    <source>
        <dbReference type="ARBA" id="ARBA00004496"/>
    </source>
</evidence>
<dbReference type="GO" id="GO:0003676">
    <property type="term" value="F:nucleic acid binding"/>
    <property type="evidence" value="ECO:0007669"/>
    <property type="project" value="InterPro"/>
</dbReference>
<dbReference type="InterPro" id="IPR015943">
    <property type="entry name" value="WD40/YVTN_repeat-like_dom_sf"/>
</dbReference>
<dbReference type="GO" id="GO:0000932">
    <property type="term" value="C:P-body"/>
    <property type="evidence" value="ECO:0007669"/>
    <property type="project" value="TreeGrafter"/>
</dbReference>
<dbReference type="SMART" id="SM00479">
    <property type="entry name" value="EXOIII"/>
    <property type="match status" value="1"/>
</dbReference>
<dbReference type="SUPFAM" id="SSF50998">
    <property type="entry name" value="Quinoprotein alcohol dehydrogenase-like"/>
    <property type="match status" value="1"/>
</dbReference>
<dbReference type="InterPro" id="IPR036397">
    <property type="entry name" value="RNaseH_sf"/>
</dbReference>
<accession>A0A0P1BFC2</accession>
<dbReference type="AlphaFoldDB" id="A0A0P1BFC2"/>
<dbReference type="GO" id="GO:0004535">
    <property type="term" value="F:poly(A)-specific ribonuclease activity"/>
    <property type="evidence" value="ECO:0007669"/>
    <property type="project" value="TreeGrafter"/>
</dbReference>
<keyword evidence="5" id="KW-0540">Nuclease</keyword>
<reference evidence="11 12" key="1">
    <citation type="submission" date="2014-09" db="EMBL/GenBank/DDBJ databases">
        <authorList>
            <person name="Magalhaes I.L.F."/>
            <person name="Oliveira U."/>
            <person name="Santos F.R."/>
            <person name="Vidigal T.H.D.A."/>
            <person name="Brescovit A.D."/>
            <person name="Santos A.J."/>
        </authorList>
    </citation>
    <scope>NUCLEOTIDE SEQUENCE [LARGE SCALE GENOMIC DNA]</scope>
</reference>
<dbReference type="GO" id="GO:0031251">
    <property type="term" value="C:PAN complex"/>
    <property type="evidence" value="ECO:0007669"/>
    <property type="project" value="TreeGrafter"/>
</dbReference>
<evidence type="ECO:0000256" key="3">
    <source>
        <dbReference type="ARBA" id="ARBA00022574"/>
    </source>
</evidence>
<evidence type="ECO:0000256" key="7">
    <source>
        <dbReference type="ARBA" id="ARBA00022801"/>
    </source>
</evidence>
<protein>
    <submittedName>
        <fullName evidence="11">Related to pan2-component of pab1p-stimulated poly ribonuclease</fullName>
    </submittedName>
</protein>
<feature type="region of interest" description="Disordered" evidence="9">
    <location>
        <begin position="1077"/>
        <end position="1119"/>
    </location>
</feature>
<dbReference type="InterPro" id="IPR038765">
    <property type="entry name" value="Papain-like_cys_pep_sf"/>
</dbReference>
<dbReference type="Gene3D" id="3.30.420.10">
    <property type="entry name" value="Ribonuclease H-like superfamily/Ribonuclease H"/>
    <property type="match status" value="1"/>
</dbReference>
<dbReference type="GO" id="GO:0006397">
    <property type="term" value="P:mRNA processing"/>
    <property type="evidence" value="ECO:0007669"/>
    <property type="project" value="UniProtKB-KW"/>
</dbReference>
<evidence type="ECO:0000256" key="9">
    <source>
        <dbReference type="SAM" id="MobiDB-lite"/>
    </source>
</evidence>
<keyword evidence="4" id="KW-0507">mRNA processing</keyword>
<evidence type="ECO:0000256" key="6">
    <source>
        <dbReference type="ARBA" id="ARBA00022723"/>
    </source>
</evidence>